<feature type="domain" description="B30.2/SPRY" evidence="2">
    <location>
        <begin position="75"/>
        <end position="277"/>
    </location>
</feature>
<dbReference type="EMBL" id="QPFP01000023">
    <property type="protein sequence ID" value="TEB30454.1"/>
    <property type="molecule type" value="Genomic_DNA"/>
</dbReference>
<dbReference type="SMART" id="SM00449">
    <property type="entry name" value="SPRY"/>
    <property type="match status" value="1"/>
</dbReference>
<dbReference type="PANTHER" id="PTHR12864">
    <property type="entry name" value="RAN BINDING PROTEIN 9-RELATED"/>
    <property type="match status" value="1"/>
</dbReference>
<evidence type="ECO:0000256" key="1">
    <source>
        <dbReference type="SAM" id="MobiDB-lite"/>
    </source>
</evidence>
<accession>A0A4Y7T923</accession>
<feature type="region of interest" description="Disordered" evidence="1">
    <location>
        <begin position="12"/>
        <end position="46"/>
    </location>
</feature>
<keyword evidence="4" id="KW-1185">Reference proteome</keyword>
<proteinExistence type="predicted"/>
<dbReference type="Proteomes" id="UP000298030">
    <property type="component" value="Unassembled WGS sequence"/>
</dbReference>
<dbReference type="InterPro" id="IPR013320">
    <property type="entry name" value="ConA-like_dom_sf"/>
</dbReference>
<dbReference type="AlphaFoldDB" id="A0A4Y7T923"/>
<dbReference type="PROSITE" id="PS50188">
    <property type="entry name" value="B302_SPRY"/>
    <property type="match status" value="1"/>
</dbReference>
<comment type="caution">
    <text evidence="3">The sequence shown here is derived from an EMBL/GenBank/DDBJ whole genome shotgun (WGS) entry which is preliminary data.</text>
</comment>
<sequence length="313" mass="34558">MGFLRDLKGKLKGLGDHHDHHGGHGASSSSDAPPEWTPAPEISHHWGKWNEAPDEEYQAGEDFCNQYPPWAPRLLPSDIVDRINNEGCKVWGIQHPTTPRFVGEVHNTSDTKGGPSVTTVSTGAACKDVCLLSDLPILGGLYEVQGKQGIYFEVLIQKMSGFIAVGTACRPYPEWRMPGWNRLSAGWHLDDLRKFFEDPDGGRDYVDESVVSRVSVGDTIGCGYEFATGNLFYTYNGLRLPNAFTGVYLPRTKHDVFAAIGVEGECQFQVNFGGELFRWKEGNEWAWRVEGHVGRLTGTSGSHGDDELPAYTG</sequence>
<dbReference type="Gene3D" id="2.60.120.920">
    <property type="match status" value="1"/>
</dbReference>
<dbReference type="InterPro" id="IPR043136">
    <property type="entry name" value="B30.2/SPRY_sf"/>
</dbReference>
<protein>
    <recommendedName>
        <fullName evidence="2">B30.2/SPRY domain-containing protein</fullName>
    </recommendedName>
</protein>
<name>A0A4Y7T923_COPMI</name>
<evidence type="ECO:0000313" key="3">
    <source>
        <dbReference type="EMBL" id="TEB30454.1"/>
    </source>
</evidence>
<dbReference type="SUPFAM" id="SSF49899">
    <property type="entry name" value="Concanavalin A-like lectins/glucanases"/>
    <property type="match status" value="1"/>
</dbReference>
<dbReference type="InterPro" id="IPR003877">
    <property type="entry name" value="SPRY_dom"/>
</dbReference>
<organism evidence="3 4">
    <name type="scientific">Coprinellus micaceus</name>
    <name type="common">Glistening ink-cap mushroom</name>
    <name type="synonym">Coprinus micaceus</name>
    <dbReference type="NCBI Taxonomy" id="71717"/>
    <lineage>
        <taxon>Eukaryota</taxon>
        <taxon>Fungi</taxon>
        <taxon>Dikarya</taxon>
        <taxon>Basidiomycota</taxon>
        <taxon>Agaricomycotina</taxon>
        <taxon>Agaricomycetes</taxon>
        <taxon>Agaricomycetidae</taxon>
        <taxon>Agaricales</taxon>
        <taxon>Agaricineae</taxon>
        <taxon>Psathyrellaceae</taxon>
        <taxon>Coprinellus</taxon>
    </lineage>
</organism>
<dbReference type="Pfam" id="PF00622">
    <property type="entry name" value="SPRY"/>
    <property type="match status" value="1"/>
</dbReference>
<reference evidence="3 4" key="1">
    <citation type="journal article" date="2019" name="Nat. Ecol. Evol.">
        <title>Megaphylogeny resolves global patterns of mushroom evolution.</title>
        <authorList>
            <person name="Varga T."/>
            <person name="Krizsan K."/>
            <person name="Foldi C."/>
            <person name="Dima B."/>
            <person name="Sanchez-Garcia M."/>
            <person name="Sanchez-Ramirez S."/>
            <person name="Szollosi G.J."/>
            <person name="Szarkandi J.G."/>
            <person name="Papp V."/>
            <person name="Albert L."/>
            <person name="Andreopoulos W."/>
            <person name="Angelini C."/>
            <person name="Antonin V."/>
            <person name="Barry K.W."/>
            <person name="Bougher N.L."/>
            <person name="Buchanan P."/>
            <person name="Buyck B."/>
            <person name="Bense V."/>
            <person name="Catcheside P."/>
            <person name="Chovatia M."/>
            <person name="Cooper J."/>
            <person name="Damon W."/>
            <person name="Desjardin D."/>
            <person name="Finy P."/>
            <person name="Geml J."/>
            <person name="Haridas S."/>
            <person name="Hughes K."/>
            <person name="Justo A."/>
            <person name="Karasinski D."/>
            <person name="Kautmanova I."/>
            <person name="Kiss B."/>
            <person name="Kocsube S."/>
            <person name="Kotiranta H."/>
            <person name="LaButti K.M."/>
            <person name="Lechner B.E."/>
            <person name="Liimatainen K."/>
            <person name="Lipzen A."/>
            <person name="Lukacs Z."/>
            <person name="Mihaltcheva S."/>
            <person name="Morgado L.N."/>
            <person name="Niskanen T."/>
            <person name="Noordeloos M.E."/>
            <person name="Ohm R.A."/>
            <person name="Ortiz-Santana B."/>
            <person name="Ovrebo C."/>
            <person name="Racz N."/>
            <person name="Riley R."/>
            <person name="Savchenko A."/>
            <person name="Shiryaev A."/>
            <person name="Soop K."/>
            <person name="Spirin V."/>
            <person name="Szebenyi C."/>
            <person name="Tomsovsky M."/>
            <person name="Tulloss R.E."/>
            <person name="Uehling J."/>
            <person name="Grigoriev I.V."/>
            <person name="Vagvolgyi C."/>
            <person name="Papp T."/>
            <person name="Martin F.M."/>
            <person name="Miettinen O."/>
            <person name="Hibbett D.S."/>
            <person name="Nagy L.G."/>
        </authorList>
    </citation>
    <scope>NUCLEOTIDE SEQUENCE [LARGE SCALE GENOMIC DNA]</scope>
    <source>
        <strain evidence="3 4">FP101781</strain>
    </source>
</reference>
<evidence type="ECO:0000313" key="4">
    <source>
        <dbReference type="Proteomes" id="UP000298030"/>
    </source>
</evidence>
<dbReference type="STRING" id="71717.A0A4Y7T923"/>
<dbReference type="InterPro" id="IPR001870">
    <property type="entry name" value="B30.2/SPRY"/>
</dbReference>
<gene>
    <name evidence="3" type="ORF">FA13DRAFT_1733755</name>
</gene>
<evidence type="ECO:0000259" key="2">
    <source>
        <dbReference type="PROSITE" id="PS50188"/>
    </source>
</evidence>
<dbReference type="InterPro" id="IPR050618">
    <property type="entry name" value="Ubq-SigPath_Reg"/>
</dbReference>
<dbReference type="OrthoDB" id="258495at2759"/>